<accession>A0ABT2U5K0</accession>
<reference evidence="1 2" key="1">
    <citation type="journal article" date="2021" name="ISME Commun">
        <title>Automated analysis of genomic sequences facilitates high-throughput and comprehensive description of bacteria.</title>
        <authorList>
            <person name="Hitch T.C.A."/>
        </authorList>
    </citation>
    <scope>NUCLEOTIDE SEQUENCE [LARGE SCALE GENOMIC DNA]</scope>
    <source>
        <strain evidence="1 2">Sanger_34</strain>
    </source>
</reference>
<organism evidence="1 2">
    <name type="scientific">Agathobaculum ammoniilyticum</name>
    <dbReference type="NCBI Taxonomy" id="2981778"/>
    <lineage>
        <taxon>Bacteria</taxon>
        <taxon>Bacillati</taxon>
        <taxon>Bacillota</taxon>
        <taxon>Clostridia</taxon>
        <taxon>Eubacteriales</taxon>
        <taxon>Butyricicoccaceae</taxon>
        <taxon>Agathobaculum</taxon>
    </lineage>
</organism>
<evidence type="ECO:0000313" key="2">
    <source>
        <dbReference type="Proteomes" id="UP001652397"/>
    </source>
</evidence>
<evidence type="ECO:0008006" key="3">
    <source>
        <dbReference type="Google" id="ProtNLM"/>
    </source>
</evidence>
<gene>
    <name evidence="1" type="ORF">OCV66_12510</name>
</gene>
<sequence length="140" mass="16795">MLKSYQHFGKITEAIYIEVSEKTEAARKQDRRVSVSGMLNYLGVSRSGYRSWLKHTPTDTEKRREYIKAKIQDIHDESKQNYRTPQITRKLRQNGEIIPERRTYCWEIYEGNGDQGQMGETVDDHYHRFRFQQRTSKYPE</sequence>
<name>A0ABT2U5K0_9FIRM</name>
<keyword evidence="2" id="KW-1185">Reference proteome</keyword>
<proteinExistence type="predicted"/>
<dbReference type="RefSeq" id="WP_242977942.1">
    <property type="nucleotide sequence ID" value="NZ_JAOQJE010000013.1"/>
</dbReference>
<comment type="caution">
    <text evidence="1">The sequence shown here is derived from an EMBL/GenBank/DDBJ whole genome shotgun (WGS) entry which is preliminary data.</text>
</comment>
<dbReference type="EMBL" id="JAOQJE010000013">
    <property type="protein sequence ID" value="MCU6789903.1"/>
    <property type="molecule type" value="Genomic_DNA"/>
</dbReference>
<dbReference type="Proteomes" id="UP001652397">
    <property type="component" value="Unassembled WGS sequence"/>
</dbReference>
<evidence type="ECO:0000313" key="1">
    <source>
        <dbReference type="EMBL" id="MCU6789903.1"/>
    </source>
</evidence>
<protein>
    <recommendedName>
        <fullName evidence="3">Transposase</fullName>
    </recommendedName>
</protein>